<gene>
    <name evidence="10" type="ORF">CYCCA115_LOCUS694</name>
</gene>
<dbReference type="InterPro" id="IPR020568">
    <property type="entry name" value="Ribosomal_Su5_D2-typ_SF"/>
</dbReference>
<dbReference type="InterPro" id="IPR036612">
    <property type="entry name" value="KH_dom_type_1_sf"/>
</dbReference>
<dbReference type="PROSITE" id="PS50126">
    <property type="entry name" value="S1"/>
    <property type="match status" value="1"/>
</dbReference>
<evidence type="ECO:0000256" key="3">
    <source>
        <dbReference type="ARBA" id="ARBA00022679"/>
    </source>
</evidence>
<dbReference type="InterPro" id="IPR012162">
    <property type="entry name" value="PNPase"/>
</dbReference>
<dbReference type="AlphaFoldDB" id="A0AAD2CBV6"/>
<dbReference type="InterPro" id="IPR012340">
    <property type="entry name" value="NA-bd_OB-fold"/>
</dbReference>
<evidence type="ECO:0000256" key="6">
    <source>
        <dbReference type="ARBA" id="ARBA00031451"/>
    </source>
</evidence>
<dbReference type="GO" id="GO:0005739">
    <property type="term" value="C:mitochondrion"/>
    <property type="evidence" value="ECO:0007669"/>
    <property type="project" value="TreeGrafter"/>
</dbReference>
<dbReference type="SUPFAM" id="SSF55666">
    <property type="entry name" value="Ribonuclease PH domain 2-like"/>
    <property type="match status" value="2"/>
</dbReference>
<evidence type="ECO:0000313" key="10">
    <source>
        <dbReference type="EMBL" id="CAJ1914677.1"/>
    </source>
</evidence>
<dbReference type="EMBL" id="CAKOGP040000001">
    <property type="protein sequence ID" value="CAJ1914677.1"/>
    <property type="molecule type" value="Genomic_DNA"/>
</dbReference>
<feature type="region of interest" description="Disordered" evidence="8">
    <location>
        <begin position="140"/>
        <end position="164"/>
    </location>
</feature>
<feature type="region of interest" description="Disordered" evidence="8">
    <location>
        <begin position="1"/>
        <end position="20"/>
    </location>
</feature>
<dbReference type="GO" id="GO:0000175">
    <property type="term" value="F:3'-5'-RNA exonuclease activity"/>
    <property type="evidence" value="ECO:0007669"/>
    <property type="project" value="TreeGrafter"/>
</dbReference>
<dbReference type="SUPFAM" id="SSF54211">
    <property type="entry name" value="Ribosomal protein S5 domain 2-like"/>
    <property type="match status" value="2"/>
</dbReference>
<dbReference type="Gene3D" id="2.40.50.140">
    <property type="entry name" value="Nucleic acid-binding proteins"/>
    <property type="match status" value="1"/>
</dbReference>
<keyword evidence="4" id="KW-0548">Nucleotidyltransferase</keyword>
<dbReference type="InterPro" id="IPR027408">
    <property type="entry name" value="PNPase/RNase_PH_dom_sf"/>
</dbReference>
<evidence type="ECO:0000256" key="8">
    <source>
        <dbReference type="SAM" id="MobiDB-lite"/>
    </source>
</evidence>
<dbReference type="SUPFAM" id="SSF54791">
    <property type="entry name" value="Eukaryotic type KH-domain (KH-domain type I)"/>
    <property type="match status" value="1"/>
</dbReference>
<name>A0AAD2CBV6_9STRA</name>
<dbReference type="InterPro" id="IPR004087">
    <property type="entry name" value="KH_dom"/>
</dbReference>
<evidence type="ECO:0000256" key="7">
    <source>
        <dbReference type="PROSITE-ProRule" id="PRU00117"/>
    </source>
</evidence>
<accession>A0AAD2CBV6</accession>
<comment type="similarity">
    <text evidence="1">Belongs to the polyribonucleotide nucleotidyltransferase family.</text>
</comment>
<dbReference type="InterPro" id="IPR001247">
    <property type="entry name" value="ExoRNase_PH_dom1"/>
</dbReference>
<protein>
    <recommendedName>
        <fullName evidence="2">polyribonucleotide nucleotidyltransferase</fullName>
        <ecNumber evidence="2">2.7.7.8</ecNumber>
    </recommendedName>
    <alternativeName>
        <fullName evidence="6">Polynucleotide phosphorylase 1</fullName>
    </alternativeName>
</protein>
<dbReference type="Pfam" id="PF00575">
    <property type="entry name" value="S1"/>
    <property type="match status" value="1"/>
</dbReference>
<evidence type="ECO:0000313" key="11">
    <source>
        <dbReference type="Proteomes" id="UP001295423"/>
    </source>
</evidence>
<evidence type="ECO:0000259" key="9">
    <source>
        <dbReference type="PROSITE" id="PS50126"/>
    </source>
</evidence>
<dbReference type="GO" id="GO:0000958">
    <property type="term" value="P:mitochondrial mRNA catabolic process"/>
    <property type="evidence" value="ECO:0007669"/>
    <property type="project" value="TreeGrafter"/>
</dbReference>
<dbReference type="SMART" id="SM00322">
    <property type="entry name" value="KH"/>
    <property type="match status" value="1"/>
</dbReference>
<dbReference type="Gene3D" id="3.30.230.70">
    <property type="entry name" value="GHMP Kinase, N-terminal domain"/>
    <property type="match status" value="3"/>
</dbReference>
<dbReference type="GO" id="GO:0004654">
    <property type="term" value="F:polyribonucleotide nucleotidyltransferase activity"/>
    <property type="evidence" value="ECO:0007669"/>
    <property type="project" value="UniProtKB-EC"/>
</dbReference>
<evidence type="ECO:0000256" key="1">
    <source>
        <dbReference type="ARBA" id="ARBA00007404"/>
    </source>
</evidence>
<proteinExistence type="inferred from homology"/>
<evidence type="ECO:0000256" key="5">
    <source>
        <dbReference type="ARBA" id="ARBA00022884"/>
    </source>
</evidence>
<evidence type="ECO:0000256" key="2">
    <source>
        <dbReference type="ARBA" id="ARBA00012416"/>
    </source>
</evidence>
<dbReference type="SMART" id="SM00316">
    <property type="entry name" value="S1"/>
    <property type="match status" value="1"/>
</dbReference>
<dbReference type="Proteomes" id="UP001295423">
    <property type="component" value="Unassembled WGS sequence"/>
</dbReference>
<evidence type="ECO:0000256" key="4">
    <source>
        <dbReference type="ARBA" id="ARBA00022695"/>
    </source>
</evidence>
<keyword evidence="11" id="KW-1185">Reference proteome</keyword>
<dbReference type="CDD" id="cd02393">
    <property type="entry name" value="KH-I_PNPase"/>
    <property type="match status" value="1"/>
</dbReference>
<dbReference type="GO" id="GO:0005829">
    <property type="term" value="C:cytosol"/>
    <property type="evidence" value="ECO:0007669"/>
    <property type="project" value="TreeGrafter"/>
</dbReference>
<sequence length="916" mass="100024">MIRNGLRISRGLRRPRPTQSTIFGPRCHVALATSRPESPRWFAANSSDTEAKEDGIDYSKMNFGSVIDGPQIRFGSGKIANLTESSIVGASGETVVMATVASSPTEDQSKSSSSAFSQYLRQQSSFVPLTVDYRQRHHAVGKIPTSGNRSDNRRPSDEETLAGRAIDRSIRPLIKKSDESIHLSCSIQACPLNDQGGHPIALALNSASVALKNRLQEPIACVYLNVMRDGTVLVDQSTPNKDSICELLYAGTRDKVVMMEFSGMLPETNLINLIELAHGCVQPLLDTQKMLVDTRKKQEEIEDDTLRKELGLPPADGTKISIERESTAVSDSEELFEEIFDFCKKRIGESSLRLFGVSDLSKVGSEVALAPQVHGSSDPPLVSKKLRGRKEQMLRDEIQQKLVDFEPSKQQLDSYKEMMDDGNAMPTLADLVHSKLLKESMAKAAIKHGRRADGRGDYSNACTTIRPLSMEVPALPACVHGSSLFTRGETQVLCTVTLGPPKDGIPIKDPYKPIVESSKKVDEKLPHQDLPVGSLRYLNTQEYLESDLNTRRVMADREQTGDSGTMKERRRAFLQYDFPAFSKGEVQKGPSGGNRREIGHGALAEKALLPILPDAEAFPYAIRMTSEVTSSNGSSSMATICGVTLALLDAGVPIASPVAAISVGLADGKTEKDPHRLLLDITGNEDYFGSMDFKIAGTDSAVTAFQLDVKSPLPLHVISEALLLAKDGRIEMLSEMELQSRKTSGGDVSNLLPRSDLKDAAPRVNIVKYDPTRKKSLVGPGGAVIRQMEDRFNVSLDLTQEGRCLLFGDDREMVRQAKAAVMDLVADVEVGGVYEGTVIDLRDFGAIIEVLRNKEGLCHISELVEKDDIKRNKSGTLGLVHSVLKVGQKIDVVCDAVDPVQGTIRLKPYKKLSATK</sequence>
<keyword evidence="3" id="KW-0808">Transferase</keyword>
<dbReference type="Gene3D" id="3.30.1370.10">
    <property type="entry name" value="K Homology domain, type 1"/>
    <property type="match status" value="1"/>
</dbReference>
<dbReference type="Pfam" id="PF01138">
    <property type="entry name" value="RNase_PH"/>
    <property type="match status" value="2"/>
</dbReference>
<dbReference type="EC" id="2.7.7.8" evidence="2"/>
<dbReference type="InterPro" id="IPR003029">
    <property type="entry name" value="S1_domain"/>
</dbReference>
<dbReference type="PROSITE" id="PS50084">
    <property type="entry name" value="KH_TYPE_1"/>
    <property type="match status" value="1"/>
</dbReference>
<dbReference type="InterPro" id="IPR036345">
    <property type="entry name" value="ExoRNase_PH_dom2_sf"/>
</dbReference>
<feature type="domain" description="S1 motif" evidence="9">
    <location>
        <begin position="831"/>
        <end position="909"/>
    </location>
</feature>
<dbReference type="PANTHER" id="PTHR11252">
    <property type="entry name" value="POLYRIBONUCLEOTIDE NUCLEOTIDYLTRANSFERASE"/>
    <property type="match status" value="1"/>
</dbReference>
<dbReference type="GO" id="GO:0000965">
    <property type="term" value="P:mitochondrial RNA 3'-end processing"/>
    <property type="evidence" value="ECO:0007669"/>
    <property type="project" value="TreeGrafter"/>
</dbReference>
<reference evidence="10" key="1">
    <citation type="submission" date="2023-08" db="EMBL/GenBank/DDBJ databases">
        <authorList>
            <person name="Audoor S."/>
            <person name="Bilcke G."/>
        </authorList>
    </citation>
    <scope>NUCLEOTIDE SEQUENCE</scope>
</reference>
<dbReference type="FunFam" id="3.30.1370.10:FF:000001">
    <property type="entry name" value="Polyribonucleotide nucleotidyltransferase"/>
    <property type="match status" value="1"/>
</dbReference>
<dbReference type="SUPFAM" id="SSF50249">
    <property type="entry name" value="Nucleic acid-binding proteins"/>
    <property type="match status" value="1"/>
</dbReference>
<keyword evidence="5 7" id="KW-0694">RNA-binding</keyword>
<organism evidence="10 11">
    <name type="scientific">Cylindrotheca closterium</name>
    <dbReference type="NCBI Taxonomy" id="2856"/>
    <lineage>
        <taxon>Eukaryota</taxon>
        <taxon>Sar</taxon>
        <taxon>Stramenopiles</taxon>
        <taxon>Ochrophyta</taxon>
        <taxon>Bacillariophyta</taxon>
        <taxon>Bacillariophyceae</taxon>
        <taxon>Bacillariophycidae</taxon>
        <taxon>Bacillariales</taxon>
        <taxon>Bacillariaceae</taxon>
        <taxon>Cylindrotheca</taxon>
    </lineage>
</organism>
<dbReference type="GO" id="GO:0003723">
    <property type="term" value="F:RNA binding"/>
    <property type="evidence" value="ECO:0007669"/>
    <property type="project" value="UniProtKB-UniRule"/>
</dbReference>
<comment type="caution">
    <text evidence="10">The sequence shown here is derived from an EMBL/GenBank/DDBJ whole genome shotgun (WGS) entry which is preliminary data.</text>
</comment>
<dbReference type="PANTHER" id="PTHR11252:SF0">
    <property type="entry name" value="POLYRIBONUCLEOTIDE NUCLEOTIDYLTRANSFERASE 1, MITOCHONDRIAL"/>
    <property type="match status" value="1"/>
</dbReference>